<dbReference type="InterPro" id="IPR050406">
    <property type="entry name" value="FGGY_Carb_Kinase"/>
</dbReference>
<dbReference type="Gene3D" id="3.30.420.40">
    <property type="match status" value="2"/>
</dbReference>
<name>A0A3N2QLN0_9RHOB</name>
<gene>
    <name evidence="7" type="ORF">EAT49_19145</name>
</gene>
<dbReference type="Proteomes" id="UP000268016">
    <property type="component" value="Unassembled WGS sequence"/>
</dbReference>
<dbReference type="RefSeq" id="WP_123643924.1">
    <property type="nucleotide sequence ID" value="NZ_ML119092.1"/>
</dbReference>
<sequence length="492" mass="50574">MARGEVLIGIDIGTSAVKAVMVARGGARLDAVAESCPMARPAPGAAEQDPDDWLRLVRAALERFEAHPRAGEVAAIGLTSQVNTHVFCGADLSPLRPAITWQDTRAAADGAALDARLSTGEKIAALGAPIPVDASHALARMAFVARTDLAAWTATRAVLAPKDYVIARLTGRSEADPIASIGLVGPDHRYAPAVLALLSGAEARLPPLSDPLALAGEIAEGPFAGVPVARGTMDAWASMFGLGVAREGEAMYLSGSSEVMGLISARRSGSGGVVTFPDWRGITLHAAPTQAGGGALTWASRLLGLDFAALERAAGAARLGPRSPLFLPHLEGERAPLWDAASRGAFAGLDSACGPGELALAVMEGVAFSARLALEALEDSGARRVTELAYGGGGARSEVWSRLRADTLGRSLARVAAPEAGAVGALVMAGVAAGVLPDLAEAADAFVAPDRRFAPDPARARLAEERYARFRGLYEGLAPLHHAMARGTPQTG</sequence>
<evidence type="ECO:0000256" key="1">
    <source>
        <dbReference type="ARBA" id="ARBA00009156"/>
    </source>
</evidence>
<dbReference type="PROSITE" id="PS00445">
    <property type="entry name" value="FGGY_KINASES_2"/>
    <property type="match status" value="1"/>
</dbReference>
<organism evidence="7 8">
    <name type="scientific">Histidinibacterium lentulum</name>
    <dbReference type="NCBI Taxonomy" id="2480588"/>
    <lineage>
        <taxon>Bacteria</taxon>
        <taxon>Pseudomonadati</taxon>
        <taxon>Pseudomonadota</taxon>
        <taxon>Alphaproteobacteria</taxon>
        <taxon>Rhodobacterales</taxon>
        <taxon>Paracoccaceae</taxon>
        <taxon>Histidinibacterium</taxon>
    </lineage>
</organism>
<dbReference type="PANTHER" id="PTHR43095">
    <property type="entry name" value="SUGAR KINASE"/>
    <property type="match status" value="1"/>
</dbReference>
<reference evidence="7 8" key="1">
    <citation type="submission" date="2018-10" db="EMBL/GenBank/DDBJ databases">
        <title>Histidinibacterium lentulum gen. nov., sp. nov., a marine bacterium from the culture broth of Picochlorum sp. 122.</title>
        <authorList>
            <person name="Wang G."/>
        </authorList>
    </citation>
    <scope>NUCLEOTIDE SEQUENCE [LARGE SCALE GENOMIC DNA]</scope>
    <source>
        <strain evidence="7 8">B17</strain>
    </source>
</reference>
<comment type="similarity">
    <text evidence="1 4">Belongs to the FGGY kinase family.</text>
</comment>
<accession>A0A3N2QLN0</accession>
<dbReference type="PIRSF" id="PIRSF000538">
    <property type="entry name" value="GlpK"/>
    <property type="match status" value="1"/>
</dbReference>
<dbReference type="EMBL" id="RDRB01000013">
    <property type="protein sequence ID" value="ROT96101.1"/>
    <property type="molecule type" value="Genomic_DNA"/>
</dbReference>
<dbReference type="PANTHER" id="PTHR43095:SF5">
    <property type="entry name" value="XYLULOSE KINASE"/>
    <property type="match status" value="1"/>
</dbReference>
<evidence type="ECO:0000259" key="6">
    <source>
        <dbReference type="Pfam" id="PF02782"/>
    </source>
</evidence>
<feature type="domain" description="Carbohydrate kinase FGGY C-terminal" evidence="6">
    <location>
        <begin position="310"/>
        <end position="433"/>
    </location>
</feature>
<comment type="caution">
    <text evidence="7">The sequence shown here is derived from an EMBL/GenBank/DDBJ whole genome shotgun (WGS) entry which is preliminary data.</text>
</comment>
<dbReference type="Pfam" id="PF02782">
    <property type="entry name" value="FGGY_C"/>
    <property type="match status" value="1"/>
</dbReference>
<dbReference type="InterPro" id="IPR018484">
    <property type="entry name" value="FGGY_N"/>
</dbReference>
<evidence type="ECO:0000259" key="5">
    <source>
        <dbReference type="Pfam" id="PF00370"/>
    </source>
</evidence>
<dbReference type="AlphaFoldDB" id="A0A3N2QLN0"/>
<dbReference type="SUPFAM" id="SSF53067">
    <property type="entry name" value="Actin-like ATPase domain"/>
    <property type="match status" value="2"/>
</dbReference>
<dbReference type="GO" id="GO:0005975">
    <property type="term" value="P:carbohydrate metabolic process"/>
    <property type="evidence" value="ECO:0007669"/>
    <property type="project" value="InterPro"/>
</dbReference>
<keyword evidence="8" id="KW-1185">Reference proteome</keyword>
<dbReference type="GO" id="GO:0016773">
    <property type="term" value="F:phosphotransferase activity, alcohol group as acceptor"/>
    <property type="evidence" value="ECO:0007669"/>
    <property type="project" value="InterPro"/>
</dbReference>
<evidence type="ECO:0000256" key="4">
    <source>
        <dbReference type="RuleBase" id="RU003733"/>
    </source>
</evidence>
<dbReference type="InterPro" id="IPR043129">
    <property type="entry name" value="ATPase_NBD"/>
</dbReference>
<proteinExistence type="inferred from homology"/>
<evidence type="ECO:0000256" key="2">
    <source>
        <dbReference type="ARBA" id="ARBA00022679"/>
    </source>
</evidence>
<evidence type="ECO:0000256" key="3">
    <source>
        <dbReference type="ARBA" id="ARBA00022777"/>
    </source>
</evidence>
<evidence type="ECO:0000313" key="8">
    <source>
        <dbReference type="Proteomes" id="UP000268016"/>
    </source>
</evidence>
<dbReference type="Pfam" id="PF00370">
    <property type="entry name" value="FGGY_N"/>
    <property type="match status" value="1"/>
</dbReference>
<evidence type="ECO:0000313" key="7">
    <source>
        <dbReference type="EMBL" id="ROT96101.1"/>
    </source>
</evidence>
<protein>
    <submittedName>
        <fullName evidence="7">Carbohydrate kinase</fullName>
    </submittedName>
</protein>
<dbReference type="InterPro" id="IPR018483">
    <property type="entry name" value="Carb_kinase_FGGY_CS"/>
</dbReference>
<dbReference type="InterPro" id="IPR000577">
    <property type="entry name" value="Carb_kinase_FGGY"/>
</dbReference>
<feature type="domain" description="Carbohydrate kinase FGGY N-terminal" evidence="5">
    <location>
        <begin position="7"/>
        <end position="241"/>
    </location>
</feature>
<dbReference type="OrthoDB" id="9805576at2"/>
<keyword evidence="3 4" id="KW-0418">Kinase</keyword>
<dbReference type="InterPro" id="IPR018485">
    <property type="entry name" value="FGGY_C"/>
</dbReference>
<dbReference type="GO" id="GO:0016301">
    <property type="term" value="F:kinase activity"/>
    <property type="evidence" value="ECO:0007669"/>
    <property type="project" value="UniProtKB-KW"/>
</dbReference>
<keyword evidence="2 4" id="KW-0808">Transferase</keyword>